<dbReference type="GeneID" id="20817799"/>
<evidence type="ECO:0000256" key="1">
    <source>
        <dbReference type="SAM" id="Phobius"/>
    </source>
</evidence>
<proteinExistence type="predicted"/>
<evidence type="ECO:0000313" key="2">
    <source>
        <dbReference type="EMBL" id="ETV68234.1"/>
    </source>
</evidence>
<gene>
    <name evidence="2" type="ORF">H257_15803</name>
</gene>
<dbReference type="RefSeq" id="XP_009842319.1">
    <property type="nucleotide sequence ID" value="XM_009844017.1"/>
</dbReference>
<reference evidence="2" key="1">
    <citation type="submission" date="2013-12" db="EMBL/GenBank/DDBJ databases">
        <title>The Genome Sequence of Aphanomyces astaci APO3.</title>
        <authorList>
            <consortium name="The Broad Institute Genomics Platform"/>
            <person name="Russ C."/>
            <person name="Tyler B."/>
            <person name="van West P."/>
            <person name="Dieguez-Uribeondo J."/>
            <person name="Young S.K."/>
            <person name="Zeng Q."/>
            <person name="Gargeya S."/>
            <person name="Fitzgerald M."/>
            <person name="Abouelleil A."/>
            <person name="Alvarado L."/>
            <person name="Chapman S.B."/>
            <person name="Gainer-Dewar J."/>
            <person name="Goldberg J."/>
            <person name="Griggs A."/>
            <person name="Gujja S."/>
            <person name="Hansen M."/>
            <person name="Howarth C."/>
            <person name="Imamovic A."/>
            <person name="Ireland A."/>
            <person name="Larimer J."/>
            <person name="McCowan C."/>
            <person name="Murphy C."/>
            <person name="Pearson M."/>
            <person name="Poon T.W."/>
            <person name="Priest M."/>
            <person name="Roberts A."/>
            <person name="Saif S."/>
            <person name="Shea T."/>
            <person name="Sykes S."/>
            <person name="Wortman J."/>
            <person name="Nusbaum C."/>
            <person name="Birren B."/>
        </authorList>
    </citation>
    <scope>NUCLEOTIDE SEQUENCE [LARGE SCALE GENOMIC DNA]</scope>
    <source>
        <strain evidence="2">APO3</strain>
    </source>
</reference>
<dbReference type="EMBL" id="KI913188">
    <property type="protein sequence ID" value="ETV68234.1"/>
    <property type="molecule type" value="Genomic_DNA"/>
</dbReference>
<keyword evidence="1" id="KW-1133">Transmembrane helix</keyword>
<organism evidence="2">
    <name type="scientific">Aphanomyces astaci</name>
    <name type="common">Crayfish plague agent</name>
    <dbReference type="NCBI Taxonomy" id="112090"/>
    <lineage>
        <taxon>Eukaryota</taxon>
        <taxon>Sar</taxon>
        <taxon>Stramenopiles</taxon>
        <taxon>Oomycota</taxon>
        <taxon>Saprolegniomycetes</taxon>
        <taxon>Saprolegniales</taxon>
        <taxon>Verrucalvaceae</taxon>
        <taxon>Aphanomyces</taxon>
    </lineage>
</organism>
<feature type="transmembrane region" description="Helical" evidence="1">
    <location>
        <begin position="12"/>
        <end position="31"/>
    </location>
</feature>
<dbReference type="AlphaFoldDB" id="W4FN25"/>
<sequence length="49" mass="5361">MLALETLSSELVVLVVGLSVLHVAALVFWATRAFNEGNNKKAIDAKKRH</sequence>
<keyword evidence="1" id="KW-0472">Membrane</keyword>
<protein>
    <submittedName>
        <fullName evidence="2">Uncharacterized protein</fullName>
    </submittedName>
</protein>
<keyword evidence="1" id="KW-0812">Transmembrane</keyword>
<name>W4FN25_APHAT</name>
<dbReference type="VEuPathDB" id="FungiDB:H257_15803"/>
<accession>W4FN25</accession>